<keyword evidence="3 9" id="KW-0812">Transmembrane</keyword>
<gene>
    <name evidence="11" type="ORF">RI845_04200</name>
</gene>
<dbReference type="InterPro" id="IPR011990">
    <property type="entry name" value="TPR-like_helical_dom_sf"/>
</dbReference>
<evidence type="ECO:0000313" key="11">
    <source>
        <dbReference type="EMBL" id="WNC69359.1"/>
    </source>
</evidence>
<dbReference type="Proteomes" id="UP001248581">
    <property type="component" value="Chromosome"/>
</dbReference>
<accession>A0ABY9TKJ9</accession>
<dbReference type="PANTHER" id="PTHR38035">
    <property type="entry name" value="UPF0070 PROTEIN YFGM"/>
    <property type="match status" value="1"/>
</dbReference>
<keyword evidence="12" id="KW-1185">Reference proteome</keyword>
<name>A0ABY9TKJ9_9GAMM</name>
<dbReference type="InterPro" id="IPR018704">
    <property type="entry name" value="SecYEG/CpoB_TPR"/>
</dbReference>
<dbReference type="RefSeq" id="WP_348388502.1">
    <property type="nucleotide sequence ID" value="NZ_CP134146.1"/>
</dbReference>
<keyword evidence="4 9" id="KW-1133">Transmembrane helix</keyword>
<evidence type="ECO:0000256" key="7">
    <source>
        <dbReference type="ARBA" id="ARBA00024197"/>
    </source>
</evidence>
<evidence type="ECO:0000256" key="9">
    <source>
        <dbReference type="SAM" id="Phobius"/>
    </source>
</evidence>
<organism evidence="11 12">
    <name type="scientific">Thalassotalea nanhaiensis</name>
    <dbReference type="NCBI Taxonomy" id="3065648"/>
    <lineage>
        <taxon>Bacteria</taxon>
        <taxon>Pseudomonadati</taxon>
        <taxon>Pseudomonadota</taxon>
        <taxon>Gammaproteobacteria</taxon>
        <taxon>Alteromonadales</taxon>
        <taxon>Colwelliaceae</taxon>
        <taxon>Thalassotalea</taxon>
    </lineage>
</organism>
<comment type="similarity">
    <text evidence="7">Belongs to the YfgM family.</text>
</comment>
<evidence type="ECO:0000256" key="8">
    <source>
        <dbReference type="ARBA" id="ARBA00024235"/>
    </source>
</evidence>
<dbReference type="InterPro" id="IPR026039">
    <property type="entry name" value="YfgM"/>
</dbReference>
<evidence type="ECO:0000256" key="5">
    <source>
        <dbReference type="ARBA" id="ARBA00023136"/>
    </source>
</evidence>
<evidence type="ECO:0000313" key="12">
    <source>
        <dbReference type="Proteomes" id="UP001248581"/>
    </source>
</evidence>
<dbReference type="Gene3D" id="1.25.40.10">
    <property type="entry name" value="Tetratricopeptide repeat domain"/>
    <property type="match status" value="1"/>
</dbReference>
<sequence>METYQTEEQQVEAIKGYWKENGNSLIAGLVIGLGGFIGWNYYQDSVVEAQQVASYQYQQTMQAFESEEADFRANTQAFIDANSTTAYSAFAAFALAKDAVEHEDFAGAETQLKKAVELAANENIKAIAYLRLARVQIQLEAFDNALATLAQTMPETFKASIEETKGDTYLKQGNTELARTAYQAAADAGGLQANPTLQIKLDDLAVNVAG</sequence>
<protein>
    <recommendedName>
        <fullName evidence="8">Ancillary SecYEG translocon subunit</fullName>
    </recommendedName>
</protein>
<evidence type="ECO:0000259" key="10">
    <source>
        <dbReference type="Pfam" id="PF09976"/>
    </source>
</evidence>
<keyword evidence="2" id="KW-1003">Cell membrane</keyword>
<keyword evidence="5 9" id="KW-0472">Membrane</keyword>
<dbReference type="PIRSF" id="PIRSF006170">
    <property type="entry name" value="YfgM"/>
    <property type="match status" value="1"/>
</dbReference>
<dbReference type="Pfam" id="PF09976">
    <property type="entry name" value="TPR_21"/>
    <property type="match status" value="1"/>
</dbReference>
<comment type="subcellular location">
    <subcellularLocation>
        <location evidence="1">Cell membrane</location>
        <topology evidence="1">Single-pass type II membrane protein</topology>
    </subcellularLocation>
</comment>
<proteinExistence type="inferred from homology"/>
<dbReference type="PANTHER" id="PTHR38035:SF1">
    <property type="entry name" value="ANCILLARY SECYEG TRANSLOCON SUBUNIT"/>
    <property type="match status" value="1"/>
</dbReference>
<feature type="transmembrane region" description="Helical" evidence="9">
    <location>
        <begin position="25"/>
        <end position="42"/>
    </location>
</feature>
<evidence type="ECO:0000256" key="3">
    <source>
        <dbReference type="ARBA" id="ARBA00022692"/>
    </source>
</evidence>
<keyword evidence="6" id="KW-0143">Chaperone</keyword>
<evidence type="ECO:0000256" key="4">
    <source>
        <dbReference type="ARBA" id="ARBA00022989"/>
    </source>
</evidence>
<evidence type="ECO:0000256" key="6">
    <source>
        <dbReference type="ARBA" id="ARBA00023186"/>
    </source>
</evidence>
<dbReference type="EMBL" id="CP134146">
    <property type="protein sequence ID" value="WNC69359.1"/>
    <property type="molecule type" value="Genomic_DNA"/>
</dbReference>
<evidence type="ECO:0000256" key="2">
    <source>
        <dbReference type="ARBA" id="ARBA00022475"/>
    </source>
</evidence>
<evidence type="ECO:0000256" key="1">
    <source>
        <dbReference type="ARBA" id="ARBA00004401"/>
    </source>
</evidence>
<feature type="domain" description="Ancillary SecYEG translocon subunit/Cell division coordinator CpoB TPR" evidence="10">
    <location>
        <begin position="15"/>
        <end position="205"/>
    </location>
</feature>
<reference evidence="12" key="1">
    <citation type="submission" date="2023-09" db="EMBL/GenBank/DDBJ databases">
        <authorList>
            <person name="Li S."/>
            <person name="Li X."/>
            <person name="Zhang C."/>
            <person name="Zhao Z."/>
        </authorList>
    </citation>
    <scope>NUCLEOTIDE SEQUENCE [LARGE SCALE GENOMIC DNA]</scope>
    <source>
        <strain evidence="12">SQ345</strain>
    </source>
</reference>
<dbReference type="SUPFAM" id="SSF48452">
    <property type="entry name" value="TPR-like"/>
    <property type="match status" value="1"/>
</dbReference>